<feature type="region of interest" description="Disordered" evidence="1">
    <location>
        <begin position="148"/>
        <end position="209"/>
    </location>
</feature>
<dbReference type="InterPro" id="IPR021827">
    <property type="entry name" value="Nup186/Nup192/Nup205"/>
</dbReference>
<dbReference type="Gramene" id="PGSC0003DMT400038617">
    <property type="protein sequence ID" value="PGSC0003DMT400038617"/>
    <property type="gene ID" value="PGSC0003DMG400014918"/>
</dbReference>
<feature type="compositionally biased region" description="Acidic residues" evidence="1">
    <location>
        <begin position="184"/>
        <end position="197"/>
    </location>
</feature>
<evidence type="ECO:0000313" key="3">
    <source>
        <dbReference type="EnsemblPlants" id="PGSC0003DMT400038617"/>
    </source>
</evidence>
<dbReference type="Proteomes" id="UP000011115">
    <property type="component" value="Unassembled WGS sequence"/>
</dbReference>
<dbReference type="HOGENOM" id="CLU_1143916_0_0_1"/>
<dbReference type="GO" id="GO:0005643">
    <property type="term" value="C:nuclear pore"/>
    <property type="evidence" value="ECO:0007669"/>
    <property type="project" value="InterPro"/>
</dbReference>
<dbReference type="Pfam" id="PF10358">
    <property type="entry name" value="NT-C2"/>
    <property type="match status" value="1"/>
</dbReference>
<evidence type="ECO:0000259" key="2">
    <source>
        <dbReference type="PROSITE" id="PS51840"/>
    </source>
</evidence>
<organism evidence="3 4">
    <name type="scientific">Solanum tuberosum</name>
    <name type="common">Potato</name>
    <dbReference type="NCBI Taxonomy" id="4113"/>
    <lineage>
        <taxon>Eukaryota</taxon>
        <taxon>Viridiplantae</taxon>
        <taxon>Streptophyta</taxon>
        <taxon>Embryophyta</taxon>
        <taxon>Tracheophyta</taxon>
        <taxon>Spermatophyta</taxon>
        <taxon>Magnoliopsida</taxon>
        <taxon>eudicotyledons</taxon>
        <taxon>Gunneridae</taxon>
        <taxon>Pentapetalae</taxon>
        <taxon>asterids</taxon>
        <taxon>lamiids</taxon>
        <taxon>Solanales</taxon>
        <taxon>Solanaceae</taxon>
        <taxon>Solanoideae</taxon>
        <taxon>Solaneae</taxon>
        <taxon>Solanum</taxon>
    </lineage>
</organism>
<feature type="compositionally biased region" description="Polar residues" evidence="1">
    <location>
        <begin position="155"/>
        <end position="164"/>
    </location>
</feature>
<accession>M1B764</accession>
<sequence>MVLGLRSKHKKGASVQVEYVIQVDEIKPWPPSQSLKSVQSVLLQWENDGQNSGSVVSTVGDGTIEFKDSFTLSLTLCREKKAHDKFQKNFLDFYLYELRKDKTTRGQLLGTSVINLADFGLIEEVVSIYTPVSCKKSSKNSEQPALFVSIHPTERGSSSSSQVGVTREGDGQESVVDSVNGRNEDDDDIASFTDDDESSHSSQNVAEAARFSPSQQGKVFVTFIFCLIFQIREFA</sequence>
<reference evidence="4" key="1">
    <citation type="journal article" date="2011" name="Nature">
        <title>Genome sequence and analysis of the tuber crop potato.</title>
        <authorList>
            <consortium name="The Potato Genome Sequencing Consortium"/>
        </authorList>
    </citation>
    <scope>NUCLEOTIDE SEQUENCE [LARGE SCALE GENOMIC DNA]</scope>
    <source>
        <strain evidence="4">cv. DM1-3 516 R44</strain>
    </source>
</reference>
<evidence type="ECO:0000313" key="4">
    <source>
        <dbReference type="Proteomes" id="UP000011115"/>
    </source>
</evidence>
<dbReference type="PANTHER" id="PTHR31344">
    <property type="entry name" value="NUCLEAR PORE COMPLEX PROTEIN NUP205"/>
    <property type="match status" value="1"/>
</dbReference>
<feature type="domain" description="C2 NT-type" evidence="2">
    <location>
        <begin position="7"/>
        <end position="154"/>
    </location>
</feature>
<dbReference type="AlphaFoldDB" id="M1B764"/>
<dbReference type="EnsemblPlants" id="PGSC0003DMT400038617">
    <property type="protein sequence ID" value="PGSC0003DMT400038617"/>
    <property type="gene ID" value="PGSC0003DMG400014918"/>
</dbReference>
<dbReference type="PANTHER" id="PTHR31344:SF24">
    <property type="entry name" value="C2 NT-TYPE DOMAIN-CONTAINING PROTEIN"/>
    <property type="match status" value="1"/>
</dbReference>
<name>M1B764_SOLTU</name>
<protein>
    <recommendedName>
        <fullName evidence="2">C2 NT-type domain-containing protein</fullName>
    </recommendedName>
</protein>
<dbReference type="ExpressionAtlas" id="M1B764">
    <property type="expression patterns" value="baseline"/>
</dbReference>
<dbReference type="PROSITE" id="PS51840">
    <property type="entry name" value="C2_NT"/>
    <property type="match status" value="1"/>
</dbReference>
<evidence type="ECO:0000256" key="1">
    <source>
        <dbReference type="SAM" id="MobiDB-lite"/>
    </source>
</evidence>
<dbReference type="OrthoDB" id="20172at2759"/>
<dbReference type="InterPro" id="IPR019448">
    <property type="entry name" value="NT-C2"/>
</dbReference>
<keyword evidence="4" id="KW-1185">Reference proteome</keyword>
<gene>
    <name evidence="3" type="primary">LOC102578599</name>
</gene>
<proteinExistence type="predicted"/>
<reference evidence="3" key="2">
    <citation type="submission" date="2015-06" db="UniProtKB">
        <authorList>
            <consortium name="EnsemblPlants"/>
        </authorList>
    </citation>
    <scope>IDENTIFICATION</scope>
    <source>
        <strain evidence="3">DM1-3 516 R44</strain>
    </source>
</reference>